<dbReference type="GO" id="GO:0005886">
    <property type="term" value="C:plasma membrane"/>
    <property type="evidence" value="ECO:0007669"/>
    <property type="project" value="UniProtKB-SubCell"/>
</dbReference>
<name>A0A372LWF5_9ACTN</name>
<dbReference type="PANTHER" id="PTHR30472:SF24">
    <property type="entry name" value="FERRIC ENTEROBACTIN TRANSPORT SYSTEM PERMEASE PROTEIN FEPG"/>
    <property type="match status" value="1"/>
</dbReference>
<dbReference type="GO" id="GO:0022857">
    <property type="term" value="F:transmembrane transporter activity"/>
    <property type="evidence" value="ECO:0007669"/>
    <property type="project" value="InterPro"/>
</dbReference>
<evidence type="ECO:0000313" key="9">
    <source>
        <dbReference type="EMBL" id="RFU82347.1"/>
    </source>
</evidence>
<protein>
    <submittedName>
        <fullName evidence="9">Iron ABC transporter permease</fullName>
    </submittedName>
</protein>
<evidence type="ECO:0000256" key="6">
    <source>
        <dbReference type="ARBA" id="ARBA00022989"/>
    </source>
</evidence>
<dbReference type="Pfam" id="PF01032">
    <property type="entry name" value="FecCD"/>
    <property type="match status" value="1"/>
</dbReference>
<feature type="transmembrane region" description="Helical" evidence="8">
    <location>
        <begin position="327"/>
        <end position="346"/>
    </location>
</feature>
<dbReference type="AlphaFoldDB" id="A0A372LWF5"/>
<accession>A0A372LWF5</accession>
<evidence type="ECO:0000256" key="1">
    <source>
        <dbReference type="ARBA" id="ARBA00004651"/>
    </source>
</evidence>
<feature type="transmembrane region" description="Helical" evidence="8">
    <location>
        <begin position="32"/>
        <end position="53"/>
    </location>
</feature>
<dbReference type="InterPro" id="IPR000522">
    <property type="entry name" value="ABC_transptr_permease_BtuC"/>
</dbReference>
<keyword evidence="7 8" id="KW-0472">Membrane</keyword>
<feature type="transmembrane region" description="Helical" evidence="8">
    <location>
        <begin position="116"/>
        <end position="134"/>
    </location>
</feature>
<dbReference type="InterPro" id="IPR037294">
    <property type="entry name" value="ABC_BtuC-like"/>
</dbReference>
<evidence type="ECO:0000256" key="2">
    <source>
        <dbReference type="ARBA" id="ARBA00007935"/>
    </source>
</evidence>
<keyword evidence="3" id="KW-0813">Transport</keyword>
<dbReference type="SUPFAM" id="SSF81345">
    <property type="entry name" value="ABC transporter involved in vitamin B12 uptake, BtuC"/>
    <property type="match status" value="1"/>
</dbReference>
<dbReference type="Proteomes" id="UP000263094">
    <property type="component" value="Unassembled WGS sequence"/>
</dbReference>
<feature type="transmembrane region" description="Helical" evidence="8">
    <location>
        <begin position="141"/>
        <end position="160"/>
    </location>
</feature>
<dbReference type="CDD" id="cd06550">
    <property type="entry name" value="TM_ABC_iron-siderophores_like"/>
    <property type="match status" value="1"/>
</dbReference>
<organism evidence="9 10">
    <name type="scientific">Streptomyces triticagri</name>
    <dbReference type="NCBI Taxonomy" id="2293568"/>
    <lineage>
        <taxon>Bacteria</taxon>
        <taxon>Bacillati</taxon>
        <taxon>Actinomycetota</taxon>
        <taxon>Actinomycetes</taxon>
        <taxon>Kitasatosporales</taxon>
        <taxon>Streptomycetaceae</taxon>
        <taxon>Streptomyces</taxon>
    </lineage>
</organism>
<keyword evidence="5 8" id="KW-0812">Transmembrane</keyword>
<evidence type="ECO:0000256" key="4">
    <source>
        <dbReference type="ARBA" id="ARBA00022475"/>
    </source>
</evidence>
<evidence type="ECO:0000256" key="5">
    <source>
        <dbReference type="ARBA" id="ARBA00022692"/>
    </source>
</evidence>
<dbReference type="PANTHER" id="PTHR30472">
    <property type="entry name" value="FERRIC ENTEROBACTIN TRANSPORT SYSTEM PERMEASE PROTEIN"/>
    <property type="match status" value="1"/>
</dbReference>
<comment type="similarity">
    <text evidence="2">Belongs to the binding-protein-dependent transport system permease family. FecCD subfamily.</text>
</comment>
<evidence type="ECO:0000313" key="10">
    <source>
        <dbReference type="Proteomes" id="UP000263094"/>
    </source>
</evidence>
<keyword evidence="10" id="KW-1185">Reference proteome</keyword>
<evidence type="ECO:0000256" key="7">
    <source>
        <dbReference type="ARBA" id="ARBA00023136"/>
    </source>
</evidence>
<feature type="transmembrane region" description="Helical" evidence="8">
    <location>
        <begin position="86"/>
        <end position="104"/>
    </location>
</feature>
<sequence>MIDGGPAERKARAEAAVRDVARARGAGRRRSVVVTAGLALCALAVFCVSLSVGDMVVPVADVVATLFGNGPGGAEFVIMELRLPRALIAVLIGMAFGTAGAVFQTLLRNPLASPDIIGISAGASAGAAIGSLGFQLSGLSLSLTALAGALISGAAIYLLAWRNGVVGQRLVLVGLGVAAGLVSLVSYLMTRAEVTDAQQLLGWLKGSLNGRSWEQLGPLTIALCVLGPLTVLASRFLPALQLGDDTAAGLGTRVEPSRLALLACATALAGVATAAAGPVDFVALLSAPIARRLVPGRPALLPAALTGAVMVLAADLAAQHALPSTQLPVGVVTSIIGAPYLLFLLARANRVGRGG</sequence>
<evidence type="ECO:0000256" key="8">
    <source>
        <dbReference type="SAM" id="Phobius"/>
    </source>
</evidence>
<comment type="caution">
    <text evidence="9">The sequence shown here is derived from an EMBL/GenBank/DDBJ whole genome shotgun (WGS) entry which is preliminary data.</text>
</comment>
<gene>
    <name evidence="9" type="ORF">DY218_34195</name>
</gene>
<keyword evidence="4" id="KW-1003">Cell membrane</keyword>
<dbReference type="EMBL" id="QUAK01000239">
    <property type="protein sequence ID" value="RFU82347.1"/>
    <property type="molecule type" value="Genomic_DNA"/>
</dbReference>
<feature type="transmembrane region" description="Helical" evidence="8">
    <location>
        <begin position="260"/>
        <end position="287"/>
    </location>
</feature>
<feature type="transmembrane region" description="Helical" evidence="8">
    <location>
        <begin position="219"/>
        <end position="240"/>
    </location>
</feature>
<dbReference type="GO" id="GO:0033214">
    <property type="term" value="P:siderophore-iron import into cell"/>
    <property type="evidence" value="ECO:0007669"/>
    <property type="project" value="TreeGrafter"/>
</dbReference>
<feature type="transmembrane region" description="Helical" evidence="8">
    <location>
        <begin position="166"/>
        <end position="189"/>
    </location>
</feature>
<feature type="transmembrane region" description="Helical" evidence="8">
    <location>
        <begin position="299"/>
        <end position="321"/>
    </location>
</feature>
<dbReference type="OrthoDB" id="4455417at2"/>
<proteinExistence type="inferred from homology"/>
<comment type="subcellular location">
    <subcellularLocation>
        <location evidence="1">Cell membrane</location>
        <topology evidence="1">Multi-pass membrane protein</topology>
    </subcellularLocation>
</comment>
<keyword evidence="6 8" id="KW-1133">Transmembrane helix</keyword>
<evidence type="ECO:0000256" key="3">
    <source>
        <dbReference type="ARBA" id="ARBA00022448"/>
    </source>
</evidence>
<dbReference type="Gene3D" id="1.10.3470.10">
    <property type="entry name" value="ABC transporter involved in vitamin B12 uptake, BtuC"/>
    <property type="match status" value="1"/>
</dbReference>
<feature type="transmembrane region" description="Helical" evidence="8">
    <location>
        <begin position="59"/>
        <end position="79"/>
    </location>
</feature>
<reference evidence="9 10" key="1">
    <citation type="submission" date="2018-08" db="EMBL/GenBank/DDBJ databases">
        <title>Isolation, diversity and antifungal activity of Actinobacteria from wheat.</title>
        <authorList>
            <person name="Han C."/>
        </authorList>
    </citation>
    <scope>NUCLEOTIDE SEQUENCE [LARGE SCALE GENOMIC DNA]</scope>
    <source>
        <strain evidence="9 10">NEAU-YY421</strain>
    </source>
</reference>